<keyword evidence="4 6" id="KW-1133">Transmembrane helix</keyword>
<evidence type="ECO:0000256" key="6">
    <source>
        <dbReference type="SAM" id="Phobius"/>
    </source>
</evidence>
<dbReference type="EMBL" id="NVUL01000022">
    <property type="protein sequence ID" value="PCI79049.1"/>
    <property type="molecule type" value="Genomic_DNA"/>
</dbReference>
<evidence type="ECO:0000256" key="1">
    <source>
        <dbReference type="ARBA" id="ARBA00004141"/>
    </source>
</evidence>
<evidence type="ECO:0000313" key="8">
    <source>
        <dbReference type="Proteomes" id="UP000218767"/>
    </source>
</evidence>
<feature type="transmembrane region" description="Helical" evidence="6">
    <location>
        <begin position="39"/>
        <end position="58"/>
    </location>
</feature>
<evidence type="ECO:0008006" key="9">
    <source>
        <dbReference type="Google" id="ProtNLM"/>
    </source>
</evidence>
<protein>
    <recommendedName>
        <fullName evidence="9">Lysoplasmalogenase</fullName>
    </recommendedName>
</protein>
<accession>A0A2A4XA73</accession>
<comment type="caution">
    <text evidence="7">The sequence shown here is derived from an EMBL/GenBank/DDBJ whole genome shotgun (WGS) entry which is preliminary data.</text>
</comment>
<dbReference type="Proteomes" id="UP000218767">
    <property type="component" value="Unassembled WGS sequence"/>
</dbReference>
<comment type="similarity">
    <text evidence="2">Belongs to the TMEM86 family.</text>
</comment>
<dbReference type="GO" id="GO:0016787">
    <property type="term" value="F:hydrolase activity"/>
    <property type="evidence" value="ECO:0007669"/>
    <property type="project" value="TreeGrafter"/>
</dbReference>
<dbReference type="PANTHER" id="PTHR31885:SF6">
    <property type="entry name" value="GH04784P"/>
    <property type="match status" value="1"/>
</dbReference>
<dbReference type="InterPro" id="IPR012506">
    <property type="entry name" value="TMEM86B-like"/>
</dbReference>
<organism evidence="7 8">
    <name type="scientific">SAR86 cluster bacterium</name>
    <dbReference type="NCBI Taxonomy" id="2030880"/>
    <lineage>
        <taxon>Bacteria</taxon>
        <taxon>Pseudomonadati</taxon>
        <taxon>Pseudomonadota</taxon>
        <taxon>Gammaproteobacteria</taxon>
        <taxon>SAR86 cluster</taxon>
    </lineage>
</organism>
<evidence type="ECO:0000256" key="5">
    <source>
        <dbReference type="ARBA" id="ARBA00023136"/>
    </source>
</evidence>
<keyword evidence="3 6" id="KW-0812">Transmembrane</keyword>
<evidence type="ECO:0000256" key="2">
    <source>
        <dbReference type="ARBA" id="ARBA00007375"/>
    </source>
</evidence>
<feature type="transmembrane region" description="Helical" evidence="6">
    <location>
        <begin position="138"/>
        <end position="156"/>
    </location>
</feature>
<gene>
    <name evidence="7" type="ORF">COB20_05535</name>
</gene>
<reference evidence="8" key="1">
    <citation type="submission" date="2017-08" db="EMBL/GenBank/DDBJ databases">
        <title>A dynamic microbial community with high functional redundancy inhabits the cold, oxic subseafloor aquifer.</title>
        <authorList>
            <person name="Tully B.J."/>
            <person name="Wheat C.G."/>
            <person name="Glazer B.T."/>
            <person name="Huber J.A."/>
        </authorList>
    </citation>
    <scope>NUCLEOTIDE SEQUENCE [LARGE SCALE GENOMIC DNA]</scope>
</reference>
<comment type="subcellular location">
    <subcellularLocation>
        <location evidence="1">Membrane</location>
        <topology evidence="1">Multi-pass membrane protein</topology>
    </subcellularLocation>
</comment>
<dbReference type="PANTHER" id="PTHR31885">
    <property type="entry name" value="GH04784P"/>
    <property type="match status" value="1"/>
</dbReference>
<proteinExistence type="inferred from homology"/>
<sequence>MEPFFQYLHILNCSIYRALLTSQNGQWEFLVNISLNRTTVFFGLLCLGYLLVAPFTSIEFSALLKIAPILFLSFLAAKTEINSLSAHLLLALLFSMGGDVLLEMGLFVPGLSSFLLAQFLYGSLFLRYHGSWSANHQISLLLASISLVMAYVMWIYAGDMRLPVIAYLLVITFMGLSANTSTIKGVTLGAAVFIFSDSIIAINRFVVEVPAADWLIMTSYYVAQFLLVSRVTQEVRVETEQTREEIGAG</sequence>
<evidence type="ECO:0000256" key="4">
    <source>
        <dbReference type="ARBA" id="ARBA00022989"/>
    </source>
</evidence>
<dbReference type="GO" id="GO:0016020">
    <property type="term" value="C:membrane"/>
    <property type="evidence" value="ECO:0007669"/>
    <property type="project" value="UniProtKB-SubCell"/>
</dbReference>
<dbReference type="AlphaFoldDB" id="A0A2A4XA73"/>
<dbReference type="Pfam" id="PF07947">
    <property type="entry name" value="YhhN"/>
    <property type="match status" value="1"/>
</dbReference>
<evidence type="ECO:0000313" key="7">
    <source>
        <dbReference type="EMBL" id="PCI79049.1"/>
    </source>
</evidence>
<keyword evidence="5 6" id="KW-0472">Membrane</keyword>
<feature type="transmembrane region" description="Helical" evidence="6">
    <location>
        <begin position="186"/>
        <end position="205"/>
    </location>
</feature>
<name>A0A2A4XA73_9GAMM</name>
<feature type="transmembrane region" description="Helical" evidence="6">
    <location>
        <begin position="106"/>
        <end position="126"/>
    </location>
</feature>
<feature type="transmembrane region" description="Helical" evidence="6">
    <location>
        <begin position="162"/>
        <end position="179"/>
    </location>
</feature>
<evidence type="ECO:0000256" key="3">
    <source>
        <dbReference type="ARBA" id="ARBA00022692"/>
    </source>
</evidence>